<keyword evidence="7" id="KW-0285">Flavoprotein</keyword>
<keyword evidence="13" id="KW-0067">ATP-binding</keyword>
<evidence type="ECO:0000256" key="2">
    <source>
        <dbReference type="ARBA" id="ARBA00012438"/>
    </source>
</evidence>
<evidence type="ECO:0000259" key="19">
    <source>
        <dbReference type="PROSITE" id="PS50113"/>
    </source>
</evidence>
<keyword evidence="6" id="KW-0716">Sensory transduction</keyword>
<dbReference type="PANTHER" id="PTHR41523:SF8">
    <property type="entry name" value="ETHYLENE RESPONSE SENSOR PROTEIN"/>
    <property type="match status" value="1"/>
</dbReference>
<dbReference type="InterPro" id="IPR011102">
    <property type="entry name" value="Sig_transdc_His_kinase_HWE"/>
</dbReference>
<evidence type="ECO:0000256" key="4">
    <source>
        <dbReference type="ARBA" id="ARBA00022543"/>
    </source>
</evidence>
<dbReference type="RefSeq" id="WP_320319338.1">
    <property type="nucleotide sequence ID" value="NZ_JAVIIR010000027.1"/>
</dbReference>
<keyword evidence="8" id="KW-0288">FMN</keyword>
<evidence type="ECO:0000313" key="21">
    <source>
        <dbReference type="Proteomes" id="UP001285154"/>
    </source>
</evidence>
<name>A0ABU5ACJ4_9HYPH</name>
<evidence type="ECO:0000256" key="15">
    <source>
        <dbReference type="ARBA" id="ARBA00023026"/>
    </source>
</evidence>
<evidence type="ECO:0000256" key="12">
    <source>
        <dbReference type="ARBA" id="ARBA00022777"/>
    </source>
</evidence>
<evidence type="ECO:0000256" key="16">
    <source>
        <dbReference type="ARBA" id="ARBA00023170"/>
    </source>
</evidence>
<feature type="transmembrane region" description="Helical" evidence="17">
    <location>
        <begin position="73"/>
        <end position="91"/>
    </location>
</feature>
<dbReference type="InterPro" id="IPR000700">
    <property type="entry name" value="PAS-assoc_C"/>
</dbReference>
<protein>
    <recommendedName>
        <fullName evidence="3">Blue-light-activated histidine kinase</fullName>
        <ecNumber evidence="2">2.7.13.3</ecNumber>
    </recommendedName>
</protein>
<dbReference type="SMART" id="SM00086">
    <property type="entry name" value="PAC"/>
    <property type="match status" value="2"/>
</dbReference>
<dbReference type="PANTHER" id="PTHR41523">
    <property type="entry name" value="TWO-COMPONENT SYSTEM SENSOR PROTEIN"/>
    <property type="match status" value="1"/>
</dbReference>
<dbReference type="InterPro" id="IPR036890">
    <property type="entry name" value="HATPase_C_sf"/>
</dbReference>
<dbReference type="Gene3D" id="3.30.450.20">
    <property type="entry name" value="PAS domain"/>
    <property type="match status" value="2"/>
</dbReference>
<dbReference type="EC" id="2.7.13.3" evidence="2"/>
<dbReference type="EMBL" id="JAVIIQ010000011">
    <property type="protein sequence ID" value="MDX8534088.1"/>
    <property type="molecule type" value="Genomic_DNA"/>
</dbReference>
<dbReference type="InterPro" id="IPR001610">
    <property type="entry name" value="PAC"/>
</dbReference>
<keyword evidence="17" id="KW-0812">Transmembrane</keyword>
<evidence type="ECO:0000256" key="5">
    <source>
        <dbReference type="ARBA" id="ARBA00022553"/>
    </source>
</evidence>
<dbReference type="PROSITE" id="PS50113">
    <property type="entry name" value="PAC"/>
    <property type="match status" value="2"/>
</dbReference>
<evidence type="ECO:0000256" key="14">
    <source>
        <dbReference type="ARBA" id="ARBA00022991"/>
    </source>
</evidence>
<accession>A0ABU5ACJ4</accession>
<sequence length="562" mass="62490">MASMLVLIVTVIFEISNLALAETEATFISSIPAIIVSVYLVGRNAAITATFVTAAAGLGAARILRGEVSVEDWLRAIFLLVSGFMIAFMFHRLRQDLSAALEIAEDRLSAVEATESRFRSVFERAAIGFANTNDKGELLQSNRRLCELTGYSEADLAHFPLARLVHPDDRDSVVEALADQGKSTTPFDVEVRLLRKDGSTFWARLNLSSYRSDGLLSESAIAVVDDISERRTAREAIRVQKERLDLALSAGRLGTWQIDLKSGMVTGSDKFWEILGLPRANGRQMEELAAVVHPADWPKLAVPKESDLSTNYDVEIRVRRSDGSVRWVVLRGREERYHDQQLLIGVAADLTERRQTTLLRATVRRRERILIEQRHRFSNLFSVVTALVKMVEVPGGNVAKFKDDLVDRIRALEVTHTMISRRAASSVPLRDLVLQELSPYLETRKIKTDGPDVLMSSGAAETFGMIVHELATNSVKHGVIGAPRGRLEVRWAYASDEAESDDVVFDWIESGSRRKTKNIGHGMGSMILGVNTAPLIGHSSKLEIFDGGLRYSLRLPRREIES</sequence>
<evidence type="ECO:0000256" key="17">
    <source>
        <dbReference type="SAM" id="Phobius"/>
    </source>
</evidence>
<evidence type="ECO:0000256" key="8">
    <source>
        <dbReference type="ARBA" id="ARBA00022643"/>
    </source>
</evidence>
<evidence type="ECO:0000259" key="18">
    <source>
        <dbReference type="PROSITE" id="PS50112"/>
    </source>
</evidence>
<dbReference type="SUPFAM" id="SSF55785">
    <property type="entry name" value="PYP-like sensor domain (PAS domain)"/>
    <property type="match status" value="2"/>
</dbReference>
<proteinExistence type="predicted"/>
<dbReference type="NCBIfam" id="TIGR00229">
    <property type="entry name" value="sensory_box"/>
    <property type="match status" value="2"/>
</dbReference>
<gene>
    <name evidence="20" type="ORF">RFM42_24060</name>
</gene>
<dbReference type="Pfam" id="PF08447">
    <property type="entry name" value="PAS_3"/>
    <property type="match status" value="1"/>
</dbReference>
<reference evidence="20 21" key="1">
    <citation type="submission" date="2023-08" db="EMBL/GenBank/DDBJ databases">
        <title>Implementing the SeqCode for naming new Mesorhizobium species isolated from Vachellia karroo root nodules.</title>
        <authorList>
            <person name="Van Lill M."/>
        </authorList>
    </citation>
    <scope>NUCLEOTIDE SEQUENCE [LARGE SCALE GENOMIC DNA]</scope>
    <source>
        <strain evidence="20 21">VK25D</strain>
    </source>
</reference>
<keyword evidence="4" id="KW-0600">Photoreceptor protein</keyword>
<evidence type="ECO:0000256" key="11">
    <source>
        <dbReference type="ARBA" id="ARBA00022741"/>
    </source>
</evidence>
<comment type="catalytic activity">
    <reaction evidence="1">
        <text>ATP + protein L-histidine = ADP + protein N-phospho-L-histidine.</text>
        <dbReference type="EC" id="2.7.13.3"/>
    </reaction>
</comment>
<dbReference type="Proteomes" id="UP001285154">
    <property type="component" value="Unassembled WGS sequence"/>
</dbReference>
<organism evidence="20 21">
    <name type="scientific">Mesorhizobium vachelliae</name>
    <dbReference type="NCBI Taxonomy" id="3072309"/>
    <lineage>
        <taxon>Bacteria</taxon>
        <taxon>Pseudomonadati</taxon>
        <taxon>Pseudomonadota</taxon>
        <taxon>Alphaproteobacteria</taxon>
        <taxon>Hyphomicrobiales</taxon>
        <taxon>Phyllobacteriaceae</taxon>
        <taxon>Mesorhizobium</taxon>
    </lineage>
</organism>
<dbReference type="InterPro" id="IPR000014">
    <property type="entry name" value="PAS"/>
</dbReference>
<keyword evidence="16" id="KW-0675">Receptor</keyword>
<evidence type="ECO:0000256" key="9">
    <source>
        <dbReference type="ARBA" id="ARBA00022679"/>
    </source>
</evidence>
<evidence type="ECO:0000256" key="1">
    <source>
        <dbReference type="ARBA" id="ARBA00000085"/>
    </source>
</evidence>
<feature type="domain" description="PAS" evidence="18">
    <location>
        <begin position="114"/>
        <end position="177"/>
    </location>
</feature>
<evidence type="ECO:0000256" key="13">
    <source>
        <dbReference type="ARBA" id="ARBA00022840"/>
    </source>
</evidence>
<evidence type="ECO:0000256" key="3">
    <source>
        <dbReference type="ARBA" id="ARBA00021740"/>
    </source>
</evidence>
<dbReference type="Gene3D" id="2.10.70.100">
    <property type="match status" value="1"/>
</dbReference>
<dbReference type="InterPro" id="IPR013655">
    <property type="entry name" value="PAS_fold_3"/>
</dbReference>
<keyword evidence="11" id="KW-0547">Nucleotide-binding</keyword>
<feature type="domain" description="PAC" evidence="19">
    <location>
        <begin position="312"/>
        <end position="362"/>
    </location>
</feature>
<feature type="domain" description="PAC" evidence="19">
    <location>
        <begin position="187"/>
        <end position="239"/>
    </location>
</feature>
<comment type="caution">
    <text evidence="20">The sequence shown here is derived from an EMBL/GenBank/DDBJ whole genome shotgun (WGS) entry which is preliminary data.</text>
</comment>
<keyword evidence="21" id="KW-1185">Reference proteome</keyword>
<dbReference type="SMART" id="SM00091">
    <property type="entry name" value="PAS"/>
    <property type="match status" value="2"/>
</dbReference>
<evidence type="ECO:0000313" key="20">
    <source>
        <dbReference type="EMBL" id="MDX8534088.1"/>
    </source>
</evidence>
<keyword evidence="10" id="KW-0677">Repeat</keyword>
<keyword evidence="17" id="KW-1133">Transmembrane helix</keyword>
<feature type="transmembrane region" description="Helical" evidence="17">
    <location>
        <begin position="31"/>
        <end position="61"/>
    </location>
</feature>
<keyword evidence="15" id="KW-0843">Virulence</keyword>
<dbReference type="InterPro" id="IPR035965">
    <property type="entry name" value="PAS-like_dom_sf"/>
</dbReference>
<keyword evidence="9" id="KW-0808">Transferase</keyword>
<dbReference type="CDD" id="cd00130">
    <property type="entry name" value="PAS"/>
    <property type="match status" value="1"/>
</dbReference>
<dbReference type="PROSITE" id="PS50112">
    <property type="entry name" value="PAS"/>
    <property type="match status" value="1"/>
</dbReference>
<keyword evidence="14" id="KW-0157">Chromophore</keyword>
<keyword evidence="12" id="KW-0418">Kinase</keyword>
<evidence type="ECO:0000256" key="6">
    <source>
        <dbReference type="ARBA" id="ARBA00022606"/>
    </source>
</evidence>
<keyword evidence="5" id="KW-0597">Phosphoprotein</keyword>
<dbReference type="SMART" id="SM00911">
    <property type="entry name" value="HWE_HK"/>
    <property type="match status" value="1"/>
</dbReference>
<evidence type="ECO:0000256" key="10">
    <source>
        <dbReference type="ARBA" id="ARBA00022737"/>
    </source>
</evidence>
<dbReference type="Pfam" id="PF07536">
    <property type="entry name" value="HWE_HK"/>
    <property type="match status" value="1"/>
</dbReference>
<keyword evidence="17" id="KW-0472">Membrane</keyword>
<evidence type="ECO:0000256" key="7">
    <source>
        <dbReference type="ARBA" id="ARBA00022630"/>
    </source>
</evidence>
<dbReference type="Gene3D" id="3.30.565.10">
    <property type="entry name" value="Histidine kinase-like ATPase, C-terminal domain"/>
    <property type="match status" value="1"/>
</dbReference>